<name>A0A978VGM3_ZIZJJ</name>
<dbReference type="Gene3D" id="3.30.70.270">
    <property type="match status" value="1"/>
</dbReference>
<dbReference type="InterPro" id="IPR051320">
    <property type="entry name" value="Viral_Replic_Matur_Polypro"/>
</dbReference>
<accession>A0A978VGM3</accession>
<evidence type="ECO:0000313" key="2">
    <source>
        <dbReference type="Proteomes" id="UP000813462"/>
    </source>
</evidence>
<reference evidence="1" key="1">
    <citation type="journal article" date="2021" name="Front. Plant Sci.">
        <title>Chromosome-Scale Genome Assembly for Chinese Sour Jujube and Insights Into Its Genome Evolution and Domestication Signature.</title>
        <authorList>
            <person name="Shen L.-Y."/>
            <person name="Luo H."/>
            <person name="Wang X.-L."/>
            <person name="Wang X.-M."/>
            <person name="Qiu X.-J."/>
            <person name="Liu H."/>
            <person name="Zhou S.-S."/>
            <person name="Jia K.-H."/>
            <person name="Nie S."/>
            <person name="Bao Y.-T."/>
            <person name="Zhang R.-G."/>
            <person name="Yun Q.-Z."/>
            <person name="Chai Y.-H."/>
            <person name="Lu J.-Y."/>
            <person name="Li Y."/>
            <person name="Zhao S.-W."/>
            <person name="Mao J.-F."/>
            <person name="Jia S.-G."/>
            <person name="Mao Y.-M."/>
        </authorList>
    </citation>
    <scope>NUCLEOTIDE SEQUENCE</scope>
    <source>
        <strain evidence="1">AT0</strain>
        <tissue evidence="1">Leaf</tissue>
    </source>
</reference>
<dbReference type="Pfam" id="PF08284">
    <property type="entry name" value="RVP_2"/>
    <property type="match status" value="1"/>
</dbReference>
<dbReference type="PANTHER" id="PTHR33064:SF37">
    <property type="entry name" value="RIBONUCLEASE H"/>
    <property type="match status" value="1"/>
</dbReference>
<dbReference type="SUPFAM" id="SSF50630">
    <property type="entry name" value="Acid proteases"/>
    <property type="match status" value="1"/>
</dbReference>
<protein>
    <recommendedName>
        <fullName evidence="3">Mitochondrial protein</fullName>
    </recommendedName>
</protein>
<dbReference type="SUPFAM" id="SSF56672">
    <property type="entry name" value="DNA/RNA polymerases"/>
    <property type="match status" value="1"/>
</dbReference>
<dbReference type="InterPro" id="IPR043502">
    <property type="entry name" value="DNA/RNA_pol_sf"/>
</dbReference>
<sequence length="363" mass="40170">MELRYSGIDGLANSMVLSPGMNLQKPSYNGSGLQTITIHQKLFRDLSKPPLLTNTKQNLRGHRCQRPQFFMIEEPIPSDQEDEPTPVEELQNLETFPEISLQAITGAMRPQTFYVTRVIKNWDVTVLIDGGSTHNFIDQALVKRLGLPMDGTSKLPIMMANGDCIECSGSCLGLTLIIQNCPVHSDFYVLPVVAIQVVLGVQWLGTLGPIETNYRKLTMKIKMKGIPCQYQGLRRAPISALEKEFPPCRSHDHAIPLLPNQNPAYYLGHIINHEGVSVDPAKIQAVLEWPTPSTQKQFRGFLGLAGSYKKFISSFGGIAAPLTKLLSKSDFQWLPKAKATFNCLNNPTSSTTARFLTTVCGGE</sequence>
<organism evidence="1 2">
    <name type="scientific">Ziziphus jujuba var. spinosa</name>
    <dbReference type="NCBI Taxonomy" id="714518"/>
    <lineage>
        <taxon>Eukaryota</taxon>
        <taxon>Viridiplantae</taxon>
        <taxon>Streptophyta</taxon>
        <taxon>Embryophyta</taxon>
        <taxon>Tracheophyta</taxon>
        <taxon>Spermatophyta</taxon>
        <taxon>Magnoliopsida</taxon>
        <taxon>eudicotyledons</taxon>
        <taxon>Gunneridae</taxon>
        <taxon>Pentapetalae</taxon>
        <taxon>rosids</taxon>
        <taxon>fabids</taxon>
        <taxon>Rosales</taxon>
        <taxon>Rhamnaceae</taxon>
        <taxon>Paliureae</taxon>
        <taxon>Ziziphus</taxon>
    </lineage>
</organism>
<dbReference type="InterPro" id="IPR043128">
    <property type="entry name" value="Rev_trsase/Diguanyl_cyclase"/>
</dbReference>
<dbReference type="AlphaFoldDB" id="A0A978VGM3"/>
<gene>
    <name evidence="1" type="ORF">FEM48_Zijuj05G0191900</name>
</gene>
<comment type="caution">
    <text evidence="1">The sequence shown here is derived from an EMBL/GenBank/DDBJ whole genome shotgun (WGS) entry which is preliminary data.</text>
</comment>
<dbReference type="PANTHER" id="PTHR33064">
    <property type="entry name" value="POL PROTEIN"/>
    <property type="match status" value="1"/>
</dbReference>
<dbReference type="InterPro" id="IPR021109">
    <property type="entry name" value="Peptidase_aspartic_dom_sf"/>
</dbReference>
<dbReference type="EMBL" id="JAEACU010000005">
    <property type="protein sequence ID" value="KAH7529512.1"/>
    <property type="molecule type" value="Genomic_DNA"/>
</dbReference>
<evidence type="ECO:0008006" key="3">
    <source>
        <dbReference type="Google" id="ProtNLM"/>
    </source>
</evidence>
<dbReference type="Proteomes" id="UP000813462">
    <property type="component" value="Unassembled WGS sequence"/>
</dbReference>
<proteinExistence type="predicted"/>
<dbReference type="Gene3D" id="2.40.70.10">
    <property type="entry name" value="Acid Proteases"/>
    <property type="match status" value="1"/>
</dbReference>
<evidence type="ECO:0000313" key="1">
    <source>
        <dbReference type="EMBL" id="KAH7529512.1"/>
    </source>
</evidence>
<dbReference type="CDD" id="cd00303">
    <property type="entry name" value="retropepsin_like"/>
    <property type="match status" value="1"/>
</dbReference>